<gene>
    <name evidence="1" type="ORF">EI16_10045</name>
</gene>
<evidence type="ECO:0000313" key="2">
    <source>
        <dbReference type="Proteomes" id="UP000027341"/>
    </source>
</evidence>
<protein>
    <submittedName>
        <fullName evidence="1">Uncharacterized protein</fullName>
    </submittedName>
</protein>
<comment type="caution">
    <text evidence="1">The sequence shown here is derived from an EMBL/GenBank/DDBJ whole genome shotgun (WGS) entry which is preliminary data.</text>
</comment>
<name>A0A067A2J3_HYDMR</name>
<dbReference type="STRING" id="28885.EI16_10045"/>
<reference evidence="1 2" key="1">
    <citation type="submission" date="2014-04" db="EMBL/GenBank/DDBJ databases">
        <title>Draft genome sequence of Hydrogenovibrio marinus MH-110, a model organism for aerobic H2 metabolism.</title>
        <authorList>
            <person name="Cha H.J."/>
            <person name="Jo B.H."/>
            <person name="Hwang B.H."/>
        </authorList>
    </citation>
    <scope>NUCLEOTIDE SEQUENCE [LARGE SCALE GENOMIC DNA]</scope>
    <source>
        <strain evidence="1 2">MH-110</strain>
    </source>
</reference>
<dbReference type="RefSeq" id="WP_029913039.1">
    <property type="nucleotide sequence ID" value="NZ_AP020335.1"/>
</dbReference>
<sequence>MEYFTNYQLVNGVEAEAFCKSESIKRQSLLRRDGGDMSLELADVLGMCTSIEPCNNPACQVCNTRNRLEKNKELLARVYGDENYYKLVTLYYYSEAMDDLDFSDWDVRDFKNRVYENFEEIQFEGIADGWIEYNFDQRSWMWVPSIKLVMTEDKASLKILNERVKSEPVNRCFHSFIESVMIVEEINDFEKVFSNDHTSMAKMIDKYEDISGKEKVDRYPLEPKRAVLSYLMQGQKELSDFYFTYENWS</sequence>
<proteinExistence type="predicted"/>
<organism evidence="1 2">
    <name type="scientific">Hydrogenovibrio marinus</name>
    <dbReference type="NCBI Taxonomy" id="28885"/>
    <lineage>
        <taxon>Bacteria</taxon>
        <taxon>Pseudomonadati</taxon>
        <taxon>Pseudomonadota</taxon>
        <taxon>Gammaproteobacteria</taxon>
        <taxon>Thiotrichales</taxon>
        <taxon>Piscirickettsiaceae</taxon>
        <taxon>Hydrogenovibrio</taxon>
    </lineage>
</organism>
<dbReference type="EMBL" id="JMIU01000001">
    <property type="protein sequence ID" value="KDN96585.1"/>
    <property type="molecule type" value="Genomic_DNA"/>
</dbReference>
<accession>A0A067A2J3</accession>
<keyword evidence="2" id="KW-1185">Reference proteome</keyword>
<dbReference type="Proteomes" id="UP000027341">
    <property type="component" value="Unassembled WGS sequence"/>
</dbReference>
<evidence type="ECO:0000313" key="1">
    <source>
        <dbReference type="EMBL" id="KDN96585.1"/>
    </source>
</evidence>
<dbReference type="AlphaFoldDB" id="A0A067A2J3"/>